<sequence length="438" mass="49563">MFKVQRNDAKILVIPHKHVDELRNMPESKVSAIHAHLKNLLARYIGVNLLLESDLHTRVLQTKLTPILATTIPTMIDEMDFAMESEIPDCNDKWVPVHIQEILLRIVARTSARIFVGPDLCRNEEWLSTSINYTENIFETVITLRGIPSFLHPIVSIMLPSYWRVRSNLATAKRFICPMVIERREKEASGDVDYEKPKDLLQMMMDAANEAEGQPGKLAHRQLLLSLASIHTTTMQAAHALYDLCAHPEHFETLRQEIGAVMAEDGGFHKTTLNKLRKMDSLLKESQRMNPPSLLAFNRLVISPLTLSDGTYLPANTHFAMASDAILHDQNYLPGGGDPATFDPFRYSKLRDSSPENANKYQFATTESSSLHFGHGKYACPGRFFASNEIKLIMSRLLLAYEFEYPEGQGRPVNISADENLYPDPEALVLIRKRKVAN</sequence>
<evidence type="ECO:0000256" key="5">
    <source>
        <dbReference type="ARBA" id="ARBA00023002"/>
    </source>
</evidence>
<dbReference type="GO" id="GO:0016020">
    <property type="term" value="C:membrane"/>
    <property type="evidence" value="ECO:0007669"/>
    <property type="project" value="UniProtKB-SubCell"/>
</dbReference>
<dbReference type="GO" id="GO:0016705">
    <property type="term" value="F:oxidoreductase activity, acting on paired donors, with incorporation or reduction of molecular oxygen"/>
    <property type="evidence" value="ECO:0007669"/>
    <property type="project" value="InterPro"/>
</dbReference>
<dbReference type="OrthoDB" id="1844152at2759"/>
<keyword evidence="7" id="KW-0503">Monooxygenase</keyword>
<evidence type="ECO:0000256" key="8">
    <source>
        <dbReference type="PIRSR" id="PIRSR602403-1"/>
    </source>
</evidence>
<dbReference type="STRING" id="1214573.A0A0G2F4J1"/>
<evidence type="ECO:0000256" key="3">
    <source>
        <dbReference type="ARBA" id="ARBA00010617"/>
    </source>
</evidence>
<gene>
    <name evidence="9" type="ORF">UCDDA912_g10394</name>
</gene>
<dbReference type="PANTHER" id="PTHR46206:SF6">
    <property type="entry name" value="CYTOCHROME P450 MONOOXYGENASE AN1598-RELATED"/>
    <property type="match status" value="1"/>
</dbReference>
<evidence type="ECO:0000313" key="10">
    <source>
        <dbReference type="Proteomes" id="UP000034680"/>
    </source>
</evidence>
<keyword evidence="10" id="KW-1185">Reference proteome</keyword>
<dbReference type="InterPro" id="IPR036396">
    <property type="entry name" value="Cyt_P450_sf"/>
</dbReference>
<keyword evidence="4 8" id="KW-0479">Metal-binding</keyword>
<evidence type="ECO:0000256" key="2">
    <source>
        <dbReference type="ARBA" id="ARBA00004167"/>
    </source>
</evidence>
<dbReference type="PRINTS" id="PR00465">
    <property type="entry name" value="EP450IV"/>
</dbReference>
<accession>A0A0G2F4J1</accession>
<keyword evidence="8" id="KW-0349">Heme</keyword>
<keyword evidence="5" id="KW-0560">Oxidoreductase</keyword>
<dbReference type="InterPro" id="IPR001128">
    <property type="entry name" value="Cyt_P450"/>
</dbReference>
<evidence type="ECO:0000256" key="1">
    <source>
        <dbReference type="ARBA" id="ARBA00001971"/>
    </source>
</evidence>
<evidence type="ECO:0000313" key="9">
    <source>
        <dbReference type="EMBL" id="KKY29687.1"/>
    </source>
</evidence>
<feature type="binding site" description="axial binding residue" evidence="8">
    <location>
        <position position="380"/>
    </location>
    <ligand>
        <name>heme</name>
        <dbReference type="ChEBI" id="CHEBI:30413"/>
    </ligand>
    <ligandPart>
        <name>Fe</name>
        <dbReference type="ChEBI" id="CHEBI:18248"/>
    </ligandPart>
</feature>
<name>A0A0G2F4J1_9PEZI</name>
<dbReference type="Proteomes" id="UP000034680">
    <property type="component" value="Unassembled WGS sequence"/>
</dbReference>
<comment type="cofactor">
    <cofactor evidence="1 8">
        <name>heme</name>
        <dbReference type="ChEBI" id="CHEBI:30413"/>
    </cofactor>
</comment>
<dbReference type="PANTHER" id="PTHR46206">
    <property type="entry name" value="CYTOCHROME P450"/>
    <property type="match status" value="1"/>
</dbReference>
<comment type="subcellular location">
    <subcellularLocation>
        <location evidence="2">Membrane</location>
        <topology evidence="2">Single-pass membrane protein</topology>
    </subcellularLocation>
</comment>
<keyword evidence="6 8" id="KW-0408">Iron</keyword>
<comment type="similarity">
    <text evidence="3">Belongs to the cytochrome P450 family.</text>
</comment>
<reference evidence="9 10" key="2">
    <citation type="submission" date="2015-05" db="EMBL/GenBank/DDBJ databases">
        <authorList>
            <person name="Morales-Cruz A."/>
            <person name="Amrine K.C."/>
            <person name="Cantu D."/>
        </authorList>
    </citation>
    <scope>NUCLEOTIDE SEQUENCE [LARGE SCALE GENOMIC DNA]</scope>
    <source>
        <strain evidence="9">DA912</strain>
    </source>
</reference>
<dbReference type="SUPFAM" id="SSF48264">
    <property type="entry name" value="Cytochrome P450"/>
    <property type="match status" value="1"/>
</dbReference>
<dbReference type="GO" id="GO:0020037">
    <property type="term" value="F:heme binding"/>
    <property type="evidence" value="ECO:0007669"/>
    <property type="project" value="InterPro"/>
</dbReference>
<evidence type="ECO:0000256" key="4">
    <source>
        <dbReference type="ARBA" id="ARBA00022723"/>
    </source>
</evidence>
<dbReference type="Pfam" id="PF00067">
    <property type="entry name" value="p450"/>
    <property type="match status" value="1"/>
</dbReference>
<dbReference type="CDD" id="cd11041">
    <property type="entry name" value="CYP503A1-like"/>
    <property type="match status" value="1"/>
</dbReference>
<dbReference type="GO" id="GO:0005506">
    <property type="term" value="F:iron ion binding"/>
    <property type="evidence" value="ECO:0007669"/>
    <property type="project" value="InterPro"/>
</dbReference>
<proteinExistence type="inferred from homology"/>
<evidence type="ECO:0000256" key="7">
    <source>
        <dbReference type="ARBA" id="ARBA00023033"/>
    </source>
</evidence>
<dbReference type="InterPro" id="IPR002403">
    <property type="entry name" value="Cyt_P450_E_grp-IV"/>
</dbReference>
<dbReference type="GO" id="GO:0004497">
    <property type="term" value="F:monooxygenase activity"/>
    <property type="evidence" value="ECO:0007669"/>
    <property type="project" value="UniProtKB-KW"/>
</dbReference>
<organism evidence="9 10">
    <name type="scientific">Diaporthe ampelina</name>
    <dbReference type="NCBI Taxonomy" id="1214573"/>
    <lineage>
        <taxon>Eukaryota</taxon>
        <taxon>Fungi</taxon>
        <taxon>Dikarya</taxon>
        <taxon>Ascomycota</taxon>
        <taxon>Pezizomycotina</taxon>
        <taxon>Sordariomycetes</taxon>
        <taxon>Sordariomycetidae</taxon>
        <taxon>Diaporthales</taxon>
        <taxon>Diaporthaceae</taxon>
        <taxon>Diaporthe</taxon>
    </lineage>
</organism>
<comment type="caution">
    <text evidence="9">The sequence shown here is derived from an EMBL/GenBank/DDBJ whole genome shotgun (WGS) entry which is preliminary data.</text>
</comment>
<reference evidence="9 10" key="1">
    <citation type="submission" date="2015-05" db="EMBL/GenBank/DDBJ databases">
        <title>Distinctive expansion of gene families associated with plant cell wall degradation and secondary metabolism in the genomes of grapevine trunk pathogens.</title>
        <authorList>
            <person name="Lawrence D.P."/>
            <person name="Travadon R."/>
            <person name="Rolshausen P.E."/>
            <person name="Baumgartner K."/>
        </authorList>
    </citation>
    <scope>NUCLEOTIDE SEQUENCE [LARGE SCALE GENOMIC DNA]</scope>
    <source>
        <strain evidence="9">DA912</strain>
    </source>
</reference>
<evidence type="ECO:0000256" key="6">
    <source>
        <dbReference type="ARBA" id="ARBA00023004"/>
    </source>
</evidence>
<protein>
    <submittedName>
        <fullName evidence="9">Putative cytochrome p450</fullName>
    </submittedName>
</protein>
<dbReference type="EMBL" id="LCUC01000652">
    <property type="protein sequence ID" value="KKY29687.1"/>
    <property type="molecule type" value="Genomic_DNA"/>
</dbReference>
<dbReference type="Gene3D" id="1.10.630.10">
    <property type="entry name" value="Cytochrome P450"/>
    <property type="match status" value="1"/>
</dbReference>
<dbReference type="AlphaFoldDB" id="A0A0G2F4J1"/>